<keyword evidence="9 10" id="KW-0472">Membrane</keyword>
<keyword evidence="11" id="KW-1133">Transmembrane helix</keyword>
<dbReference type="InterPro" id="IPR017900">
    <property type="entry name" value="4Fe4S_Fe_S_CS"/>
</dbReference>
<dbReference type="Pfam" id="PF12838">
    <property type="entry name" value="Fer4_7"/>
    <property type="match status" value="1"/>
</dbReference>
<organism evidence="14 15">
    <name type="scientific">Anaerotruncus colihominis</name>
    <dbReference type="NCBI Taxonomy" id="169435"/>
    <lineage>
        <taxon>Bacteria</taxon>
        <taxon>Bacillati</taxon>
        <taxon>Bacillota</taxon>
        <taxon>Clostridia</taxon>
        <taxon>Eubacteriales</taxon>
        <taxon>Oscillospiraceae</taxon>
        <taxon>Anaerotruncus</taxon>
    </lineage>
</organism>
<dbReference type="InterPro" id="IPR017896">
    <property type="entry name" value="4Fe4S_Fe-S-bd"/>
</dbReference>
<feature type="transmembrane region" description="Helical" evidence="11">
    <location>
        <begin position="6"/>
        <end position="28"/>
    </location>
</feature>
<dbReference type="GO" id="GO:0046872">
    <property type="term" value="F:metal ion binding"/>
    <property type="evidence" value="ECO:0007669"/>
    <property type="project" value="UniProtKB-KW"/>
</dbReference>
<evidence type="ECO:0000256" key="4">
    <source>
        <dbReference type="ARBA" id="ARBA00022737"/>
    </source>
</evidence>
<proteinExistence type="inferred from homology"/>
<dbReference type="EMBL" id="QXWK01000021">
    <property type="protein sequence ID" value="NBH62271.1"/>
    <property type="molecule type" value="Genomic_DNA"/>
</dbReference>
<name>A0A845QMH3_9FIRM</name>
<comment type="similarity">
    <text evidence="10">Belongs to the 4Fe4S bacterial-type ferredoxin family. RnfB subfamily.</text>
</comment>
<sequence length="279" mass="28696">MLTPVLIVVAIGLVCAVILTIASKVFFVPVDETFALLRAELPGANCGACGYNGCDDYANALAEDHSLSCSMCPVGGADVAAKLAEVLGVEAGSADKQVAVVMCNGTKDAAKTIMEYTGVQTCSAAKQFFGGLSACPYGCIGLGDCAAACDFDAIHVCDGVAVVNRDNCVACGACAKVCPNSVIKIQSAKNLVVVQCKSEAKGADTRKACTNGCIGCKKCEKTCKFEAITVENNVARIDPDKCKNCGLCAKECPTGAINNMRVKKAPAKSAEPKAEKPEA</sequence>
<evidence type="ECO:0000256" key="2">
    <source>
        <dbReference type="ARBA" id="ARBA00022485"/>
    </source>
</evidence>
<dbReference type="PROSITE" id="PS51379">
    <property type="entry name" value="4FE4S_FER_2"/>
    <property type="match status" value="3"/>
</dbReference>
<dbReference type="PROSITE" id="PS00198">
    <property type="entry name" value="4FE4S_FER_1"/>
    <property type="match status" value="1"/>
</dbReference>
<feature type="domain" description="4Fe-4S ferredoxin-type" evidence="12">
    <location>
        <begin position="159"/>
        <end position="188"/>
    </location>
</feature>
<keyword evidence="7 10" id="KW-0408">Iron</keyword>
<evidence type="ECO:0000256" key="10">
    <source>
        <dbReference type="HAMAP-Rule" id="MF_00463"/>
    </source>
</evidence>
<keyword evidence="4 10" id="KW-0677">Repeat</keyword>
<dbReference type="Pfam" id="PF00037">
    <property type="entry name" value="Fer4"/>
    <property type="match status" value="1"/>
</dbReference>
<dbReference type="Gene3D" id="1.10.15.40">
    <property type="entry name" value="Electron transport complex subunit B, putative Fe-S cluster"/>
    <property type="match status" value="1"/>
</dbReference>
<reference evidence="14 15" key="1">
    <citation type="submission" date="2018-08" db="EMBL/GenBank/DDBJ databases">
        <title>Murine metabolic-syndrome-specific gut microbial biobank.</title>
        <authorList>
            <person name="Liu C."/>
        </authorList>
    </citation>
    <scope>NUCLEOTIDE SEQUENCE [LARGE SCALE GENOMIC DNA]</scope>
    <source>
        <strain evidence="14 15">28</strain>
    </source>
</reference>
<gene>
    <name evidence="10" type="primary">rnfB</name>
    <name evidence="14" type="ORF">D0435_11470</name>
</gene>
<evidence type="ECO:0000313" key="15">
    <source>
        <dbReference type="Proteomes" id="UP000446866"/>
    </source>
</evidence>
<feature type="binding site" evidence="10">
    <location>
        <position position="54"/>
    </location>
    <ligand>
        <name>[4Fe-4S] cluster</name>
        <dbReference type="ChEBI" id="CHEBI:49883"/>
        <label>1</label>
    </ligand>
</feature>
<dbReference type="PROSITE" id="PS51656">
    <property type="entry name" value="4FE4S"/>
    <property type="match status" value="1"/>
</dbReference>
<evidence type="ECO:0000313" key="14">
    <source>
        <dbReference type="EMBL" id="NBH62271.1"/>
    </source>
</evidence>
<comment type="subunit">
    <text evidence="10">The complex is composed of six subunits: RnfA, RnfB, RnfC, RnfD, RnfE and RnfG.</text>
</comment>
<evidence type="ECO:0000259" key="13">
    <source>
        <dbReference type="PROSITE" id="PS51656"/>
    </source>
</evidence>
<keyword evidence="10" id="KW-1003">Cell membrane</keyword>
<accession>A0A845QMH3</accession>
<protein>
    <recommendedName>
        <fullName evidence="10">Ion-translocating oxidoreductase complex subunit B</fullName>
        <ecNumber evidence="10">7.-.-.-</ecNumber>
    </recommendedName>
    <alternativeName>
        <fullName evidence="10">Rnf electron transport complex subunit B</fullName>
    </alternativeName>
</protein>
<feature type="binding site" evidence="10">
    <location>
        <position position="46"/>
    </location>
    <ligand>
        <name>[4Fe-4S] cluster</name>
        <dbReference type="ChEBI" id="CHEBI:49883"/>
        <label>1</label>
    </ligand>
</feature>
<feature type="binding site" evidence="10">
    <location>
        <position position="168"/>
    </location>
    <ligand>
        <name>[4Fe-4S] cluster</name>
        <dbReference type="ChEBI" id="CHEBI:49883"/>
        <label>3</label>
    </ligand>
</feature>
<evidence type="ECO:0000256" key="3">
    <source>
        <dbReference type="ARBA" id="ARBA00022723"/>
    </source>
</evidence>
<dbReference type="GO" id="GO:0009055">
    <property type="term" value="F:electron transfer activity"/>
    <property type="evidence" value="ECO:0007669"/>
    <property type="project" value="InterPro"/>
</dbReference>
<dbReference type="AlphaFoldDB" id="A0A845QMH3"/>
<dbReference type="EC" id="7.-.-.-" evidence="10"/>
<feature type="binding site" evidence="10">
    <location>
        <position position="139"/>
    </location>
    <ligand>
        <name>[4Fe-4S] cluster</name>
        <dbReference type="ChEBI" id="CHEBI:49883"/>
        <label>2</label>
    </ligand>
</feature>
<dbReference type="PANTHER" id="PTHR43560">
    <property type="entry name" value="ION-TRANSLOCATING OXIDOREDUCTASE COMPLEX SUBUNIT B"/>
    <property type="match status" value="1"/>
</dbReference>
<dbReference type="HAMAP" id="MF_00463">
    <property type="entry name" value="RsxB_RnfB"/>
    <property type="match status" value="1"/>
</dbReference>
<feature type="binding site" evidence="10">
    <location>
        <position position="149"/>
    </location>
    <ligand>
        <name>[4Fe-4S] cluster</name>
        <dbReference type="ChEBI" id="CHEBI:49883"/>
        <label>3</label>
    </ligand>
</feature>
<comment type="caution">
    <text evidence="10">Lacks conserved residue(s) required for the propagation of feature annotation.</text>
</comment>
<keyword evidence="6 10" id="KW-0249">Electron transport</keyword>
<feature type="binding site" evidence="10">
    <location>
        <position position="72"/>
    </location>
    <ligand>
        <name>[4Fe-4S] cluster</name>
        <dbReference type="ChEBI" id="CHEBI:49883"/>
        <label>1</label>
    </ligand>
</feature>
<feature type="binding site" evidence="10">
    <location>
        <position position="174"/>
    </location>
    <ligand>
        <name>[4Fe-4S] cluster</name>
        <dbReference type="ChEBI" id="CHEBI:49883"/>
        <label>3</label>
    </ligand>
</feature>
<dbReference type="GO" id="GO:0051539">
    <property type="term" value="F:4 iron, 4 sulfur cluster binding"/>
    <property type="evidence" value="ECO:0007669"/>
    <property type="project" value="UniProtKB-UniRule"/>
</dbReference>
<comment type="cofactor">
    <cofactor evidence="10">
        <name>[4Fe-4S] cluster</name>
        <dbReference type="ChEBI" id="CHEBI:49883"/>
    </cofactor>
    <text evidence="10">Binds 3 [4Fe-4S] clusters.</text>
</comment>
<dbReference type="RefSeq" id="WP_160202555.1">
    <property type="nucleotide sequence ID" value="NZ_QXWK01000021.1"/>
</dbReference>
<dbReference type="CDD" id="cd10549">
    <property type="entry name" value="MtMvhB_like"/>
    <property type="match status" value="1"/>
</dbReference>
<feature type="domain" description="4Fe-4S" evidence="13">
    <location>
        <begin position="29"/>
        <end position="89"/>
    </location>
</feature>
<evidence type="ECO:0000256" key="9">
    <source>
        <dbReference type="ARBA" id="ARBA00023136"/>
    </source>
</evidence>
<keyword evidence="11" id="KW-0812">Transmembrane</keyword>
<feature type="domain" description="4Fe-4S ferredoxin-type" evidence="12">
    <location>
        <begin position="204"/>
        <end position="232"/>
    </location>
</feature>
<dbReference type="GO" id="GO:0005886">
    <property type="term" value="C:plasma membrane"/>
    <property type="evidence" value="ECO:0007669"/>
    <property type="project" value="UniProtKB-SubCell"/>
</dbReference>
<evidence type="ECO:0000256" key="5">
    <source>
        <dbReference type="ARBA" id="ARBA00022967"/>
    </source>
</evidence>
<feature type="binding site" evidence="10">
    <location>
        <position position="49"/>
    </location>
    <ligand>
        <name>[4Fe-4S] cluster</name>
        <dbReference type="ChEBI" id="CHEBI:49883"/>
        <label>1</label>
    </ligand>
</feature>
<keyword evidence="2 10" id="KW-0004">4Fe-4S</keyword>
<comment type="subcellular location">
    <subcellularLocation>
        <location evidence="10">Cell membrane</location>
    </subcellularLocation>
</comment>
<dbReference type="SUPFAM" id="SSF54862">
    <property type="entry name" value="4Fe-4S ferredoxins"/>
    <property type="match status" value="2"/>
</dbReference>
<feature type="binding site" evidence="10">
    <location>
        <position position="178"/>
    </location>
    <ligand>
        <name>[4Fe-4S] cluster</name>
        <dbReference type="ChEBI" id="CHEBI:49883"/>
        <label>2</label>
    </ligand>
</feature>
<dbReference type="Gene3D" id="3.30.70.20">
    <property type="match status" value="2"/>
</dbReference>
<feature type="region of interest" description="Hydrophobic" evidence="10">
    <location>
        <begin position="1"/>
        <end position="23"/>
    </location>
</feature>
<keyword evidence="1 10" id="KW-0813">Transport</keyword>
<keyword evidence="15" id="KW-1185">Reference proteome</keyword>
<feature type="domain" description="4Fe-4S ferredoxin-type" evidence="12">
    <location>
        <begin position="233"/>
        <end position="263"/>
    </location>
</feature>
<dbReference type="InterPro" id="IPR007202">
    <property type="entry name" value="4Fe-4S_dom"/>
</dbReference>
<evidence type="ECO:0000256" key="8">
    <source>
        <dbReference type="ARBA" id="ARBA00023014"/>
    </source>
</evidence>
<feature type="binding site" evidence="10">
    <location>
        <position position="135"/>
    </location>
    <ligand>
        <name>[4Fe-4S] cluster</name>
        <dbReference type="ChEBI" id="CHEBI:49883"/>
        <label>2</label>
    </ligand>
</feature>
<feature type="binding site" evidence="10">
    <location>
        <position position="145"/>
    </location>
    <ligand>
        <name>[4Fe-4S] cluster</name>
        <dbReference type="ChEBI" id="CHEBI:49883"/>
        <label>2</label>
    </ligand>
</feature>
<comment type="function">
    <text evidence="10">Part of a membrane-bound complex that couples electron transfer with translocation of ions across the membrane.</text>
</comment>
<evidence type="ECO:0000256" key="6">
    <source>
        <dbReference type="ARBA" id="ARBA00022982"/>
    </source>
</evidence>
<dbReference type="Pfam" id="PF04060">
    <property type="entry name" value="FeS"/>
    <property type="match status" value="1"/>
</dbReference>
<dbReference type="Proteomes" id="UP000446866">
    <property type="component" value="Unassembled WGS sequence"/>
</dbReference>
<evidence type="ECO:0000256" key="1">
    <source>
        <dbReference type="ARBA" id="ARBA00022448"/>
    </source>
</evidence>
<keyword evidence="3 10" id="KW-0479">Metal-binding</keyword>
<dbReference type="PANTHER" id="PTHR43560:SF1">
    <property type="entry name" value="ION-TRANSLOCATING OXIDOREDUCTASE COMPLEX SUBUNIT B"/>
    <property type="match status" value="1"/>
</dbReference>
<feature type="binding site" evidence="10">
    <location>
        <position position="171"/>
    </location>
    <ligand>
        <name>[4Fe-4S] cluster</name>
        <dbReference type="ChEBI" id="CHEBI:49883"/>
        <label>3</label>
    </ligand>
</feature>
<comment type="caution">
    <text evidence="14">The sequence shown here is derived from an EMBL/GenBank/DDBJ whole genome shotgun (WGS) entry which is preliminary data.</text>
</comment>
<evidence type="ECO:0000256" key="11">
    <source>
        <dbReference type="SAM" id="Phobius"/>
    </source>
</evidence>
<keyword evidence="5 10" id="KW-1278">Translocase</keyword>
<dbReference type="InterPro" id="IPR010207">
    <property type="entry name" value="Elect_transpt_cplx_RnfB/RsxB"/>
</dbReference>
<evidence type="ECO:0000259" key="12">
    <source>
        <dbReference type="PROSITE" id="PS51379"/>
    </source>
</evidence>
<evidence type="ECO:0000256" key="7">
    <source>
        <dbReference type="ARBA" id="ARBA00023004"/>
    </source>
</evidence>
<keyword evidence="8 10" id="KW-0411">Iron-sulfur</keyword>
<dbReference type="GO" id="GO:0022900">
    <property type="term" value="P:electron transport chain"/>
    <property type="evidence" value="ECO:0007669"/>
    <property type="project" value="UniProtKB-UniRule"/>
</dbReference>
<dbReference type="InterPro" id="IPR050395">
    <property type="entry name" value="4Fe4S_Ferredoxin_RnfB"/>
</dbReference>